<proteinExistence type="predicted"/>
<comment type="caution">
    <text evidence="3">The sequence shown here is derived from an EMBL/GenBank/DDBJ whole genome shotgun (WGS) entry which is preliminary data.</text>
</comment>
<dbReference type="CDD" id="cd07382">
    <property type="entry name" value="MPP_DR1281"/>
    <property type="match status" value="1"/>
</dbReference>
<name>A0A916RM07_9HYPH</name>
<feature type="binding site" evidence="2">
    <location>
        <position position="179"/>
    </location>
    <ligand>
        <name>Fe cation</name>
        <dbReference type="ChEBI" id="CHEBI:24875"/>
        <label>2</label>
    </ligand>
</feature>
<dbReference type="EMBL" id="BMIF01000003">
    <property type="protein sequence ID" value="GGA61465.1"/>
    <property type="molecule type" value="Genomic_DNA"/>
</dbReference>
<feature type="binding site" evidence="2">
    <location>
        <position position="67"/>
    </location>
    <ligand>
        <name>Fe cation</name>
        <dbReference type="ChEBI" id="CHEBI:24875"/>
        <label>2</label>
    </ligand>
</feature>
<feature type="active site" description="Proton donor" evidence="1">
    <location>
        <position position="68"/>
    </location>
</feature>
<evidence type="ECO:0000313" key="4">
    <source>
        <dbReference type="Proteomes" id="UP000636264"/>
    </source>
</evidence>
<dbReference type="Proteomes" id="UP000636264">
    <property type="component" value="Unassembled WGS sequence"/>
</dbReference>
<dbReference type="PANTHER" id="PTHR36303:SF1">
    <property type="entry name" value="2',3'-CYCLIC-NUCLEOTIDE 2'-PHOSPHODIESTERASE"/>
    <property type="match status" value="1"/>
</dbReference>
<protein>
    <submittedName>
        <fullName evidence="3">Metallophosphoesterase</fullName>
    </submittedName>
</protein>
<organism evidence="3 4">
    <name type="scientific">Nitratireductor aestuarii</name>
    <dbReference type="NCBI Taxonomy" id="1735103"/>
    <lineage>
        <taxon>Bacteria</taxon>
        <taxon>Pseudomonadati</taxon>
        <taxon>Pseudomonadota</taxon>
        <taxon>Alphaproteobacteria</taxon>
        <taxon>Hyphomicrobiales</taxon>
        <taxon>Phyllobacteriaceae</taxon>
        <taxon>Nitratireductor</taxon>
    </lineage>
</organism>
<dbReference type="GO" id="GO:0004113">
    <property type="term" value="F:2',3'-cyclic-nucleotide 3'-phosphodiesterase activity"/>
    <property type="evidence" value="ECO:0007669"/>
    <property type="project" value="TreeGrafter"/>
</dbReference>
<reference evidence="3" key="1">
    <citation type="journal article" date="2014" name="Int. J. Syst. Evol. Microbiol.">
        <title>Complete genome sequence of Corynebacterium casei LMG S-19264T (=DSM 44701T), isolated from a smear-ripened cheese.</title>
        <authorList>
            <consortium name="US DOE Joint Genome Institute (JGI-PGF)"/>
            <person name="Walter F."/>
            <person name="Albersmeier A."/>
            <person name="Kalinowski J."/>
            <person name="Ruckert C."/>
        </authorList>
    </citation>
    <scope>NUCLEOTIDE SEQUENCE</scope>
    <source>
        <strain evidence="3">CGMCC 1.15320</strain>
    </source>
</reference>
<evidence type="ECO:0000313" key="3">
    <source>
        <dbReference type="EMBL" id="GGA61465.1"/>
    </source>
</evidence>
<dbReference type="PANTHER" id="PTHR36303">
    <property type="entry name" value="2',3'-CYCLIC-NUCLEOTIDE 2'-PHOSPHODIESTERASE"/>
    <property type="match status" value="1"/>
</dbReference>
<sequence length="274" mass="29893">MRFLFLGDMVGRVGRVAVWNRLPGLISDFRLDFVVVNGENAAGGFGITEEIFLNTLQAGADVVTTGNHVWDQREALSFAPRQDRFLRPANFPKGTPGKGSGLFIAKNGARVLVSNIMGRVFMHPDLDDPFHAAEEQIAACPLGEQADAIFIDFHAEATSEKMCFGHFLDGRVSAVVGTHTHQPTADHQILNNGTGYMTDAGMCGDYDSSLGFDKEEPLNRFISKLPKGRFEAAEGPATICGVALEISDRTGLTEKIAPLRLGPRLEETIPSFWR</sequence>
<dbReference type="AlphaFoldDB" id="A0A916RM07"/>
<keyword evidence="2" id="KW-0479">Metal-binding</keyword>
<keyword evidence="4" id="KW-1185">Reference proteome</keyword>
<dbReference type="InterPro" id="IPR029052">
    <property type="entry name" value="Metallo-depent_PP-like"/>
</dbReference>
<reference evidence="3" key="2">
    <citation type="submission" date="2020-09" db="EMBL/GenBank/DDBJ databases">
        <authorList>
            <person name="Sun Q."/>
            <person name="Zhou Y."/>
        </authorList>
    </citation>
    <scope>NUCLEOTIDE SEQUENCE</scope>
    <source>
        <strain evidence="3">CGMCC 1.15320</strain>
    </source>
</reference>
<dbReference type="PIRSF" id="PIRSF004789">
    <property type="entry name" value="DR1281"/>
    <property type="match status" value="1"/>
</dbReference>
<feature type="binding site" evidence="2">
    <location>
        <position position="40"/>
    </location>
    <ligand>
        <name>Fe cation</name>
        <dbReference type="ChEBI" id="CHEBI:24875"/>
        <label>1</label>
    </ligand>
</feature>
<dbReference type="Gene3D" id="3.60.21.10">
    <property type="match status" value="1"/>
</dbReference>
<feature type="binding site" evidence="2">
    <location>
        <position position="39"/>
    </location>
    <ligand>
        <name>Fe cation</name>
        <dbReference type="ChEBI" id="CHEBI:24875"/>
        <label>2</label>
    </ligand>
</feature>
<gene>
    <name evidence="3" type="ORF">GCM10011385_13950</name>
</gene>
<feature type="binding site" evidence="2">
    <location>
        <position position="154"/>
    </location>
    <ligand>
        <name>Fe cation</name>
        <dbReference type="ChEBI" id="CHEBI:24875"/>
        <label>2</label>
    </ligand>
</feature>
<feature type="binding site" evidence="2">
    <location>
        <position position="181"/>
    </location>
    <ligand>
        <name>Fe cation</name>
        <dbReference type="ChEBI" id="CHEBI:24875"/>
        <label>1</label>
    </ligand>
</feature>
<evidence type="ECO:0000256" key="2">
    <source>
        <dbReference type="PIRSR" id="PIRSR004789-51"/>
    </source>
</evidence>
<feature type="binding site" evidence="2">
    <location>
        <position position="39"/>
    </location>
    <ligand>
        <name>Fe cation</name>
        <dbReference type="ChEBI" id="CHEBI:24875"/>
        <label>1</label>
    </ligand>
</feature>
<dbReference type="Pfam" id="PF13277">
    <property type="entry name" value="YmdB"/>
    <property type="match status" value="1"/>
</dbReference>
<evidence type="ECO:0000256" key="1">
    <source>
        <dbReference type="PIRSR" id="PIRSR004789-50"/>
    </source>
</evidence>
<feature type="binding site" evidence="2">
    <location>
        <position position="8"/>
    </location>
    <ligand>
        <name>Fe cation</name>
        <dbReference type="ChEBI" id="CHEBI:24875"/>
        <label>1</label>
    </ligand>
</feature>
<dbReference type="InterPro" id="IPR005235">
    <property type="entry name" value="YmdB-like"/>
</dbReference>
<dbReference type="SUPFAM" id="SSF56300">
    <property type="entry name" value="Metallo-dependent phosphatases"/>
    <property type="match status" value="1"/>
</dbReference>
<dbReference type="NCBIfam" id="TIGR00282">
    <property type="entry name" value="TIGR00282 family metallophosphoesterase"/>
    <property type="match status" value="1"/>
</dbReference>
<dbReference type="RefSeq" id="WP_188720245.1">
    <property type="nucleotide sequence ID" value="NZ_BMIF01000003.1"/>
</dbReference>
<dbReference type="GO" id="GO:0046872">
    <property type="term" value="F:metal ion binding"/>
    <property type="evidence" value="ECO:0007669"/>
    <property type="project" value="UniProtKB-KW"/>
</dbReference>
<accession>A0A916RM07</accession>